<feature type="domain" description="Thiolase N-terminal" evidence="5">
    <location>
        <begin position="5"/>
        <end position="261"/>
    </location>
</feature>
<dbReference type="InterPro" id="IPR020615">
    <property type="entry name" value="Thiolase_acyl_enz_int_AS"/>
</dbReference>
<dbReference type="PANTHER" id="PTHR18919">
    <property type="entry name" value="ACETYL-COA C-ACYLTRANSFERASE"/>
    <property type="match status" value="1"/>
</dbReference>
<accession>A0ABU0LPI0</accession>
<evidence type="ECO:0000256" key="1">
    <source>
        <dbReference type="ARBA" id="ARBA00010982"/>
    </source>
</evidence>
<evidence type="ECO:0000256" key="3">
    <source>
        <dbReference type="ARBA" id="ARBA00023315"/>
    </source>
</evidence>
<dbReference type="Pfam" id="PF00108">
    <property type="entry name" value="Thiolase_N"/>
    <property type="match status" value="1"/>
</dbReference>
<evidence type="ECO:0000256" key="4">
    <source>
        <dbReference type="RuleBase" id="RU003557"/>
    </source>
</evidence>
<dbReference type="InterPro" id="IPR020617">
    <property type="entry name" value="Thiolase_C"/>
</dbReference>
<keyword evidence="2 4" id="KW-0808">Transferase</keyword>
<name>A0ABU0LPI0_9HYPH</name>
<dbReference type="NCBIfam" id="TIGR01930">
    <property type="entry name" value="AcCoA-C-Actrans"/>
    <property type="match status" value="1"/>
</dbReference>
<dbReference type="EC" id="2.3.1.9" evidence="7"/>
<evidence type="ECO:0000256" key="2">
    <source>
        <dbReference type="ARBA" id="ARBA00022679"/>
    </source>
</evidence>
<dbReference type="InterPro" id="IPR016039">
    <property type="entry name" value="Thiolase-like"/>
</dbReference>
<dbReference type="InterPro" id="IPR020613">
    <property type="entry name" value="Thiolase_CS"/>
</dbReference>
<sequence>MKDDIVIVGAARTAVGAFNGALSSLPAHELGKVAIAAALERAGVAPGEVSETIMGQILTAGAGQNPARQASVAAGIPVESPSWGVNQLCGSGLRAVALGYQAILNGDSDIVVAGGQESMSQAPHVAHLRNGTKMGNLELVDTMIKDGLWDAFNGYHMGTTAENVARQWQITRDEQDSFAVGSQNKAEAAQKSGRFKDEIVPVTISTRKGDIIVADDEYPRHGATIESMTKLRPAFSKDGTVTAGNASGINDGAAALVLMTAAAAAARGAKPLARIVSWAQAGVDPAIMGSGPIPASRRALEKAGWSAADLDLIEANEAFAAQACAVNKDLGWDTSKVNVNGGAIAIGHPIGASGARVLTTLLYEMQKRDAKKGLATLCIGGGMGIAMCVERD</sequence>
<dbReference type="CDD" id="cd00751">
    <property type="entry name" value="thiolase"/>
    <property type="match status" value="1"/>
</dbReference>
<protein>
    <submittedName>
        <fullName evidence="7">Acetyl-CoA C-acetyltransferase</fullName>
        <ecNumber evidence="7">2.3.1.9</ecNumber>
    </submittedName>
</protein>
<comment type="similarity">
    <text evidence="1 4">Belongs to the thiolase-like superfamily. Thiolase family.</text>
</comment>
<evidence type="ECO:0000259" key="6">
    <source>
        <dbReference type="Pfam" id="PF02803"/>
    </source>
</evidence>
<dbReference type="PROSITE" id="PS00737">
    <property type="entry name" value="THIOLASE_2"/>
    <property type="match status" value="1"/>
</dbReference>
<dbReference type="EMBL" id="JAUSVR010000003">
    <property type="protein sequence ID" value="MDQ0510508.1"/>
    <property type="molecule type" value="Genomic_DNA"/>
</dbReference>
<gene>
    <name evidence="7" type="ORF">QOZ99_001391</name>
</gene>
<dbReference type="InterPro" id="IPR002155">
    <property type="entry name" value="Thiolase"/>
</dbReference>
<evidence type="ECO:0000259" key="5">
    <source>
        <dbReference type="Pfam" id="PF00108"/>
    </source>
</evidence>
<dbReference type="SUPFAM" id="SSF53901">
    <property type="entry name" value="Thiolase-like"/>
    <property type="match status" value="2"/>
</dbReference>
<dbReference type="InterPro" id="IPR020616">
    <property type="entry name" value="Thiolase_N"/>
</dbReference>
<dbReference type="PANTHER" id="PTHR18919:SF107">
    <property type="entry name" value="ACETYL-COA ACETYLTRANSFERASE, CYTOSOLIC"/>
    <property type="match status" value="1"/>
</dbReference>
<dbReference type="InterPro" id="IPR020610">
    <property type="entry name" value="Thiolase_AS"/>
</dbReference>
<dbReference type="GO" id="GO:0003985">
    <property type="term" value="F:acetyl-CoA C-acetyltransferase activity"/>
    <property type="evidence" value="ECO:0007669"/>
    <property type="project" value="UniProtKB-EC"/>
</dbReference>
<dbReference type="PROSITE" id="PS00099">
    <property type="entry name" value="THIOLASE_3"/>
    <property type="match status" value="1"/>
</dbReference>
<evidence type="ECO:0000313" key="7">
    <source>
        <dbReference type="EMBL" id="MDQ0510508.1"/>
    </source>
</evidence>
<reference evidence="7 8" key="1">
    <citation type="submission" date="2023-07" db="EMBL/GenBank/DDBJ databases">
        <title>Genomic Encyclopedia of Type Strains, Phase IV (KMG-IV): sequencing the most valuable type-strain genomes for metagenomic binning, comparative biology and taxonomic classification.</title>
        <authorList>
            <person name="Goeker M."/>
        </authorList>
    </citation>
    <scope>NUCLEOTIDE SEQUENCE [LARGE SCALE GENOMIC DNA]</scope>
    <source>
        <strain evidence="7 8">DSM 15561</strain>
    </source>
</reference>
<dbReference type="Pfam" id="PF02803">
    <property type="entry name" value="Thiolase_C"/>
    <property type="match status" value="1"/>
</dbReference>
<dbReference type="Gene3D" id="3.40.47.10">
    <property type="match status" value="2"/>
</dbReference>
<organism evidence="7 8">
    <name type="scientific">Ancylobacter amanitiformis</name>
    <dbReference type="NCBI Taxonomy" id="217069"/>
    <lineage>
        <taxon>Bacteria</taxon>
        <taxon>Pseudomonadati</taxon>
        <taxon>Pseudomonadota</taxon>
        <taxon>Alphaproteobacteria</taxon>
        <taxon>Hyphomicrobiales</taxon>
        <taxon>Xanthobacteraceae</taxon>
        <taxon>Ancylobacter</taxon>
    </lineage>
</organism>
<keyword evidence="8" id="KW-1185">Reference proteome</keyword>
<dbReference type="Proteomes" id="UP001235094">
    <property type="component" value="Unassembled WGS sequence"/>
</dbReference>
<dbReference type="PROSITE" id="PS00098">
    <property type="entry name" value="THIOLASE_1"/>
    <property type="match status" value="1"/>
</dbReference>
<comment type="caution">
    <text evidence="7">The sequence shown here is derived from an EMBL/GenBank/DDBJ whole genome shotgun (WGS) entry which is preliminary data.</text>
</comment>
<proteinExistence type="inferred from homology"/>
<dbReference type="RefSeq" id="WP_306889246.1">
    <property type="nucleotide sequence ID" value="NZ_JAUSVR010000003.1"/>
</dbReference>
<evidence type="ECO:0000313" key="8">
    <source>
        <dbReference type="Proteomes" id="UP001235094"/>
    </source>
</evidence>
<dbReference type="PIRSF" id="PIRSF000429">
    <property type="entry name" value="Ac-CoA_Ac_transf"/>
    <property type="match status" value="1"/>
</dbReference>
<keyword evidence="3 4" id="KW-0012">Acyltransferase</keyword>
<feature type="domain" description="Thiolase C-terminal" evidence="6">
    <location>
        <begin position="270"/>
        <end position="391"/>
    </location>
</feature>